<proteinExistence type="inferred from homology"/>
<dbReference type="EMBL" id="JANRMI010000006">
    <property type="protein sequence ID" value="MDG0818152.1"/>
    <property type="molecule type" value="Genomic_DNA"/>
</dbReference>
<dbReference type="Pfam" id="PF00582">
    <property type="entry name" value="Usp"/>
    <property type="match status" value="2"/>
</dbReference>
<feature type="domain" description="UspA" evidence="2">
    <location>
        <begin position="162"/>
        <end position="307"/>
    </location>
</feature>
<gene>
    <name evidence="3" type="ORF">NWE73_17345</name>
</gene>
<dbReference type="InterPro" id="IPR006015">
    <property type="entry name" value="Universal_stress_UspA"/>
</dbReference>
<dbReference type="Proteomes" id="UP001152321">
    <property type="component" value="Unassembled WGS sequence"/>
</dbReference>
<dbReference type="InterPro" id="IPR006016">
    <property type="entry name" value="UspA"/>
</dbReference>
<dbReference type="RefSeq" id="WP_277579627.1">
    <property type="nucleotide sequence ID" value="NZ_JANRMI010000006.1"/>
</dbReference>
<keyword evidence="4" id="KW-1185">Reference proteome</keyword>
<reference evidence="3" key="1">
    <citation type="submission" date="2022-08" db="EMBL/GenBank/DDBJ databases">
        <title>Novel Bdellovibrio Species Isolated from Svalbard: Designation Bdellovibrio svalbardensis.</title>
        <authorList>
            <person name="Mitchell R.J."/>
            <person name="Choi S.Y."/>
        </authorList>
    </citation>
    <scope>NUCLEOTIDE SEQUENCE</scope>
    <source>
        <strain evidence="3">PAP01</strain>
    </source>
</reference>
<protein>
    <submittedName>
        <fullName evidence="3">Universal stress protein</fullName>
    </submittedName>
</protein>
<evidence type="ECO:0000313" key="3">
    <source>
        <dbReference type="EMBL" id="MDG0818152.1"/>
    </source>
</evidence>
<dbReference type="CDD" id="cd00293">
    <property type="entry name" value="USP-like"/>
    <property type="match status" value="2"/>
</dbReference>
<evidence type="ECO:0000259" key="2">
    <source>
        <dbReference type="Pfam" id="PF00582"/>
    </source>
</evidence>
<feature type="domain" description="UspA" evidence="2">
    <location>
        <begin position="31"/>
        <end position="143"/>
    </location>
</feature>
<dbReference type="Gene3D" id="3.40.50.620">
    <property type="entry name" value="HUPs"/>
    <property type="match status" value="2"/>
</dbReference>
<sequence length="311" mass="35248">MANKETILLADDISDRSAKGRLRSRLIRDNATEFAKKLDCSIELFYVRNLNSSFFKKKDTRAFLDSFESIRESILKEFSKMNVPAKVKIQVGQPREEILKEIDFLEDPQMLILGTHGHKGVRKILLGSVAEEVIRSSRIPVFVLGPVAQEKKAVLKISPDMQILFLTDFSDSSLAAEEFVKTLCKKLGCSVLFLHNIGQQIMNIRQNLYGSGYIPFNMEKMFSQMTEDAQRELDRKTKAWAKQGFRATSILVEKEETLDKHFKKQIRAQTGLIVMGTHGRNKVVTSFLGSTARSILLESPLPVIVVRASHK</sequence>
<accession>A0ABT6DMQ4</accession>
<dbReference type="SUPFAM" id="SSF52402">
    <property type="entry name" value="Adenine nucleotide alpha hydrolases-like"/>
    <property type="match status" value="2"/>
</dbReference>
<name>A0ABT6DMQ4_9BACT</name>
<dbReference type="PANTHER" id="PTHR46268">
    <property type="entry name" value="STRESS RESPONSE PROTEIN NHAX"/>
    <property type="match status" value="1"/>
</dbReference>
<comment type="similarity">
    <text evidence="1">Belongs to the universal stress protein A family.</text>
</comment>
<dbReference type="PANTHER" id="PTHR46268:SF6">
    <property type="entry name" value="UNIVERSAL STRESS PROTEIN UP12"/>
    <property type="match status" value="1"/>
</dbReference>
<evidence type="ECO:0000313" key="4">
    <source>
        <dbReference type="Proteomes" id="UP001152321"/>
    </source>
</evidence>
<evidence type="ECO:0000256" key="1">
    <source>
        <dbReference type="ARBA" id="ARBA00008791"/>
    </source>
</evidence>
<organism evidence="3 4">
    <name type="scientific">Bdellovibrio svalbardensis</name>
    <dbReference type="NCBI Taxonomy" id="2972972"/>
    <lineage>
        <taxon>Bacteria</taxon>
        <taxon>Pseudomonadati</taxon>
        <taxon>Bdellovibrionota</taxon>
        <taxon>Bdellovibrionia</taxon>
        <taxon>Bdellovibrionales</taxon>
        <taxon>Pseudobdellovibrionaceae</taxon>
        <taxon>Bdellovibrio</taxon>
    </lineage>
</organism>
<dbReference type="InterPro" id="IPR014729">
    <property type="entry name" value="Rossmann-like_a/b/a_fold"/>
</dbReference>
<dbReference type="PRINTS" id="PR01438">
    <property type="entry name" value="UNVRSLSTRESS"/>
</dbReference>
<comment type="caution">
    <text evidence="3">The sequence shown here is derived from an EMBL/GenBank/DDBJ whole genome shotgun (WGS) entry which is preliminary data.</text>
</comment>